<dbReference type="GO" id="GO:0008080">
    <property type="term" value="F:N-acetyltransferase activity"/>
    <property type="evidence" value="ECO:0007669"/>
    <property type="project" value="UniProtKB-ARBA"/>
</dbReference>
<dbReference type="EMBL" id="FOAF01000009">
    <property type="protein sequence ID" value="SEM23577.1"/>
    <property type="molecule type" value="Genomic_DNA"/>
</dbReference>
<gene>
    <name evidence="4" type="ORF">SAMN05661044_04608</name>
</gene>
<keyword evidence="5" id="KW-1185">Reference proteome</keyword>
<keyword evidence="2" id="KW-0012">Acyltransferase</keyword>
<name>A0A1H7WRP1_OLID1</name>
<dbReference type="Gene3D" id="3.40.630.30">
    <property type="match status" value="1"/>
</dbReference>
<dbReference type="CDD" id="cd04301">
    <property type="entry name" value="NAT_SF"/>
    <property type="match status" value="1"/>
</dbReference>
<dbReference type="SUPFAM" id="SSF55729">
    <property type="entry name" value="Acyl-CoA N-acyltransferases (Nat)"/>
    <property type="match status" value="1"/>
</dbReference>
<dbReference type="PANTHER" id="PTHR10545:SF29">
    <property type="entry name" value="GH14572P-RELATED"/>
    <property type="match status" value="1"/>
</dbReference>
<organism evidence="4 5">
    <name type="scientific">Olivibacter domesticus</name>
    <name type="common">Pseudosphingobacterium domesticum</name>
    <dbReference type="NCBI Taxonomy" id="407022"/>
    <lineage>
        <taxon>Bacteria</taxon>
        <taxon>Pseudomonadati</taxon>
        <taxon>Bacteroidota</taxon>
        <taxon>Sphingobacteriia</taxon>
        <taxon>Sphingobacteriales</taxon>
        <taxon>Sphingobacteriaceae</taxon>
        <taxon>Olivibacter</taxon>
    </lineage>
</organism>
<dbReference type="InterPro" id="IPR016181">
    <property type="entry name" value="Acyl_CoA_acyltransferase"/>
</dbReference>
<keyword evidence="4" id="KW-0689">Ribosomal protein</keyword>
<sequence>MEDLKIKQAELIDLNDCASLFDEYRVFYNAESNLDKAKHFIEERLRMGDSTIFLLRESNKAVGFAQLYPSYSSVSMSKIFILNDLYVVKSRRGRGHGKLLINAVLSYAKTEGCVRVSLSTAKDNPAQKLYEGVGFKESSFKFYNFNL</sequence>
<reference evidence="5" key="1">
    <citation type="submission" date="2016-10" db="EMBL/GenBank/DDBJ databases">
        <authorList>
            <person name="Varghese N."/>
            <person name="Submissions S."/>
        </authorList>
    </citation>
    <scope>NUCLEOTIDE SEQUENCE [LARGE SCALE GENOMIC DNA]</scope>
    <source>
        <strain evidence="5">DSM 18733</strain>
    </source>
</reference>
<proteinExistence type="predicted"/>
<evidence type="ECO:0000313" key="4">
    <source>
        <dbReference type="EMBL" id="SEM23577.1"/>
    </source>
</evidence>
<keyword evidence="1" id="KW-0808">Transferase</keyword>
<dbReference type="InterPro" id="IPR051016">
    <property type="entry name" value="Diverse_Substrate_AcTransf"/>
</dbReference>
<feature type="domain" description="N-acetyltransferase" evidence="3">
    <location>
        <begin position="4"/>
        <end position="147"/>
    </location>
</feature>
<dbReference type="OrthoDB" id="9792929at2"/>
<evidence type="ECO:0000256" key="2">
    <source>
        <dbReference type="ARBA" id="ARBA00023315"/>
    </source>
</evidence>
<dbReference type="Pfam" id="PF00583">
    <property type="entry name" value="Acetyltransf_1"/>
    <property type="match status" value="1"/>
</dbReference>
<dbReference type="STRING" id="407022.SAMN05661044_04608"/>
<protein>
    <submittedName>
        <fullName evidence="4">Ribosomal protein S18 acetylase RimI</fullName>
    </submittedName>
</protein>
<dbReference type="PANTHER" id="PTHR10545">
    <property type="entry name" value="DIAMINE N-ACETYLTRANSFERASE"/>
    <property type="match status" value="1"/>
</dbReference>
<dbReference type="Proteomes" id="UP000199421">
    <property type="component" value="Unassembled WGS sequence"/>
</dbReference>
<dbReference type="RefSeq" id="WP_093329500.1">
    <property type="nucleotide sequence ID" value="NZ_FOAF01000009.1"/>
</dbReference>
<dbReference type="AlphaFoldDB" id="A0A1H7WRP1"/>
<accession>A0A1H7WRP1</accession>
<evidence type="ECO:0000313" key="5">
    <source>
        <dbReference type="Proteomes" id="UP000199421"/>
    </source>
</evidence>
<dbReference type="GO" id="GO:0005840">
    <property type="term" value="C:ribosome"/>
    <property type="evidence" value="ECO:0007669"/>
    <property type="project" value="UniProtKB-KW"/>
</dbReference>
<evidence type="ECO:0000256" key="1">
    <source>
        <dbReference type="ARBA" id="ARBA00022679"/>
    </source>
</evidence>
<dbReference type="PROSITE" id="PS51186">
    <property type="entry name" value="GNAT"/>
    <property type="match status" value="1"/>
</dbReference>
<evidence type="ECO:0000259" key="3">
    <source>
        <dbReference type="PROSITE" id="PS51186"/>
    </source>
</evidence>
<dbReference type="InterPro" id="IPR000182">
    <property type="entry name" value="GNAT_dom"/>
</dbReference>
<keyword evidence="4" id="KW-0687">Ribonucleoprotein</keyword>